<dbReference type="InterPro" id="IPR016047">
    <property type="entry name" value="M23ase_b-sheet_dom"/>
</dbReference>
<feature type="domain" description="M23ase beta-sheet core" evidence="2">
    <location>
        <begin position="171"/>
        <end position="265"/>
    </location>
</feature>
<dbReference type="GO" id="GO:0004222">
    <property type="term" value="F:metalloendopeptidase activity"/>
    <property type="evidence" value="ECO:0007669"/>
    <property type="project" value="TreeGrafter"/>
</dbReference>
<dbReference type="PANTHER" id="PTHR21666:SF285">
    <property type="entry name" value="M23 FAMILY METALLOPEPTIDASE"/>
    <property type="match status" value="1"/>
</dbReference>
<keyword evidence="1" id="KW-0732">Signal</keyword>
<gene>
    <name evidence="4" type="ORF">A8C75_04910</name>
</gene>
<dbReference type="AlphaFoldDB" id="A0A1A9F4J0"/>
<dbReference type="SUPFAM" id="SSF51261">
    <property type="entry name" value="Duplicated hybrid motif"/>
    <property type="match status" value="1"/>
</dbReference>
<evidence type="ECO:0000259" key="2">
    <source>
        <dbReference type="Pfam" id="PF01551"/>
    </source>
</evidence>
<dbReference type="Pfam" id="PF18421">
    <property type="entry name" value="Peptidase_M23_N"/>
    <property type="match status" value="1"/>
</dbReference>
<dbReference type="CDD" id="cd12797">
    <property type="entry name" value="M23_peptidase"/>
    <property type="match status" value="1"/>
</dbReference>
<sequence length="278" mass="29988">MLPVLLLGSLLTAHAASADSRLPQESRVPGGVALVPFQAAAAPRVSYQDARVLVVPNPAAGPDQWLAVVGIPLDADASASQQLDINGKALAFDIKDKTYKAQYLTVKNKRHVDPDPEDLKRWTRERAEMDAAFSYWSEPAAPVLHFALPADGRFSSPFGLKRYFNQQPRNPHSGLDIAAPEGAPIRAPAPGVVRATGNYFFNGNTIIVDHGFGLSSLYCHLSRIDVAPGQSMAAGEQLGLVGKTGRVTGAHLHWSLSLNNARVDPLLFVNEQPFIDKK</sequence>
<organism evidence="4 5">
    <name type="scientific">Marinobacterium aestuarii</name>
    <dbReference type="NCBI Taxonomy" id="1821621"/>
    <lineage>
        <taxon>Bacteria</taxon>
        <taxon>Pseudomonadati</taxon>
        <taxon>Pseudomonadota</taxon>
        <taxon>Gammaproteobacteria</taxon>
        <taxon>Oceanospirillales</taxon>
        <taxon>Oceanospirillaceae</taxon>
        <taxon>Marinobacterium</taxon>
    </lineage>
</organism>
<dbReference type="Pfam" id="PF01551">
    <property type="entry name" value="Peptidase_M23"/>
    <property type="match status" value="1"/>
</dbReference>
<dbReference type="EMBL" id="CP015839">
    <property type="protein sequence ID" value="ANG65105.1"/>
    <property type="molecule type" value="Genomic_DNA"/>
</dbReference>
<keyword evidence="5" id="KW-1185">Reference proteome</keyword>
<protein>
    <submittedName>
        <fullName evidence="4">Peptidase M23</fullName>
    </submittedName>
</protein>
<feature type="signal peptide" evidence="1">
    <location>
        <begin position="1"/>
        <end position="15"/>
    </location>
</feature>
<accession>A0A1A9F4J0</accession>
<dbReference type="PANTHER" id="PTHR21666">
    <property type="entry name" value="PEPTIDASE-RELATED"/>
    <property type="match status" value="1"/>
</dbReference>
<evidence type="ECO:0000259" key="3">
    <source>
        <dbReference type="Pfam" id="PF18421"/>
    </source>
</evidence>
<dbReference type="InterPro" id="IPR050570">
    <property type="entry name" value="Cell_wall_metabolism_enzyme"/>
</dbReference>
<dbReference type="InterPro" id="IPR040487">
    <property type="entry name" value="Peptidase_M23_N"/>
</dbReference>
<feature type="chain" id="PRO_5013311933" evidence="1">
    <location>
        <begin position="16"/>
        <end position="278"/>
    </location>
</feature>
<reference evidence="5" key="1">
    <citation type="submission" date="2016-05" db="EMBL/GenBank/DDBJ databases">
        <authorList>
            <person name="Baek K."/>
            <person name="Yang S.-J."/>
        </authorList>
    </citation>
    <scope>NUCLEOTIDE SEQUENCE [LARGE SCALE GENOMIC DNA]</scope>
    <source>
        <strain evidence="5">ST58-10</strain>
    </source>
</reference>
<dbReference type="Proteomes" id="UP000078070">
    <property type="component" value="Chromosome"/>
</dbReference>
<proteinExistence type="predicted"/>
<reference evidence="4 5" key="2">
    <citation type="journal article" date="2018" name="Int. J. Syst. Evol. Microbiol.">
        <title>Marinobacterium aestuarii sp. nov., a benzene-degrading marine bacterium isolated from estuary sediment.</title>
        <authorList>
            <person name="Bae S.S."/>
            <person name="Jung J."/>
            <person name="Chung D."/>
            <person name="Baek K."/>
        </authorList>
    </citation>
    <scope>NUCLEOTIDE SEQUENCE [LARGE SCALE GENOMIC DNA]</scope>
    <source>
        <strain evidence="4 5">ST58-10</strain>
    </source>
</reference>
<dbReference type="Gene3D" id="2.70.70.10">
    <property type="entry name" value="Glucose Permease (Domain IIA)"/>
    <property type="match status" value="1"/>
</dbReference>
<dbReference type="InterPro" id="IPR011055">
    <property type="entry name" value="Dup_hybrid_motif"/>
</dbReference>
<dbReference type="KEGG" id="mars:A8C75_04910"/>
<evidence type="ECO:0000313" key="5">
    <source>
        <dbReference type="Proteomes" id="UP000078070"/>
    </source>
</evidence>
<dbReference type="STRING" id="1821621.A8C75_04910"/>
<evidence type="ECO:0000256" key="1">
    <source>
        <dbReference type="SAM" id="SignalP"/>
    </source>
</evidence>
<dbReference type="Gene3D" id="2.60.40.1590">
    <property type="entry name" value="Peptidoglycan hydrolase domains"/>
    <property type="match status" value="1"/>
</dbReference>
<evidence type="ECO:0000313" key="4">
    <source>
        <dbReference type="EMBL" id="ANG65105.1"/>
    </source>
</evidence>
<feature type="domain" description="Peptidase family M23 N-terminal" evidence="3">
    <location>
        <begin position="28"/>
        <end position="97"/>
    </location>
</feature>
<name>A0A1A9F4J0_9GAMM</name>